<dbReference type="InterPro" id="IPR011989">
    <property type="entry name" value="ARM-like"/>
</dbReference>
<protein>
    <recommendedName>
        <fullName evidence="3">RING-type E3 ubiquitin transferase</fullName>
        <ecNumber evidence="3">2.3.2.27</ecNumber>
    </recommendedName>
</protein>
<dbReference type="Gene3D" id="1.25.10.10">
    <property type="entry name" value="Leucine-rich Repeat Variant"/>
    <property type="match status" value="1"/>
</dbReference>
<dbReference type="InterPro" id="IPR056512">
    <property type="entry name" value="LIN_N"/>
</dbReference>
<accession>A0AAP0IWU2</accession>
<sequence length="1001" mass="112579">MASPSLEELLAEEGFRGRKSNPNSRRRSLKLESMSMPLYLFKDQIQGGTSSSGGRGDRSERIRPATNETPLTEKIRSRKPREDRIVSKKTAESEIVEEHRSDEEEREQFKDIYSNGTVENERGINKDHKDKLTTTLMRRLSFGKNPGKTLRRSESSDSRYNGSSSRNQKKHFKVLQSKKRVDSAAPVPEPALDEVAVQAMISILSGYIRHFPKDKESQELLRDSCWSCLSSMRVEEDQKTDGKVIDDLKEAIKRVERAAREPGNAKELKKASLQLSVITSLNSRDFKDGFTSGFPNSLLSACAHLYLGVIYKMQKKDRVSAKHLLQVFCDSPSQARKNLLPELWDSVFLPLLSHLKVWYDQEMASIPDTPSRQRKVRVLEKVYNEILDSGTCQFAVYYKDWLTEGIEAPAFPSISIPPTSVHGPSKGDSVEHSPDLPSAVDSISSQQLMVSERLYNAVFVNSTTQESIGESDEENEEENYDENNSIYGSAEEDKRMIVYSPKQGSSSASIPFQQDLSESTSADMPTHAYGQLRITEEGSALPIVGASKEEEEFKDKIKNVNVIPAVRGDMRMSQALPLNKANELILWKLAESVFSVVEAKSSDDLSAVVPTSRFTAQYAIDGCFDQESFFSNIPKDFACPLTGELFEDPVTLETGHTFEQQAIKEWFDQGNKSCPISGRSLECLSLPTANFVLKRVIESWMSEHYRNLLLIASKVADHSFTHGCKAKDETVIYILEQLLNCFKAAERLANAKQLISFGGLKFLLCRFEFGNLEEKKRVAALLTFCIKAVGECRNYVVEKINRSSLLQLLHKQQVKSRATAAEPRKYSIYREEAVDSITAALESSLDDEKIREQCCRALLILGGQFSFSGEVVIESWLLRRAGFCASEENYQIDETIQLEEEKAREDWWKSLAASLLGNGKKSFLETTAKCLNSRYSKLMRTCLITVAWISQALALLTDAEFQLSAFSALIPCLKETLENGRQIEDRVIACMTLLNFSQISG</sequence>
<keyword evidence="4" id="KW-0808">Transferase</keyword>
<dbReference type="CDD" id="cd16664">
    <property type="entry name" value="RING-Ubox_PUB"/>
    <property type="match status" value="1"/>
</dbReference>
<proteinExistence type="predicted"/>
<dbReference type="EC" id="2.3.2.27" evidence="3"/>
<comment type="pathway">
    <text evidence="2">Protein modification; protein ubiquitination.</text>
</comment>
<feature type="compositionally biased region" description="Basic and acidic residues" evidence="5">
    <location>
        <begin position="71"/>
        <end position="110"/>
    </location>
</feature>
<dbReference type="Proteomes" id="UP001417504">
    <property type="component" value="Unassembled WGS sequence"/>
</dbReference>
<dbReference type="PANTHER" id="PTHR35549:SF1">
    <property type="entry name" value="OS04G0584500 PROTEIN"/>
    <property type="match status" value="1"/>
</dbReference>
<dbReference type="Pfam" id="PF04564">
    <property type="entry name" value="U-box"/>
    <property type="match status" value="1"/>
</dbReference>
<dbReference type="PROSITE" id="PS51698">
    <property type="entry name" value="U_BOX"/>
    <property type="match status" value="1"/>
</dbReference>
<dbReference type="InterPro" id="IPR003613">
    <property type="entry name" value="Ubox_domain"/>
</dbReference>
<dbReference type="InterPro" id="IPR016024">
    <property type="entry name" value="ARM-type_fold"/>
</dbReference>
<comment type="catalytic activity">
    <reaction evidence="1">
        <text>S-ubiquitinyl-[E2 ubiquitin-conjugating enzyme]-L-cysteine + [acceptor protein]-L-lysine = [E2 ubiquitin-conjugating enzyme]-L-cysteine + N(6)-ubiquitinyl-[acceptor protein]-L-lysine.</text>
        <dbReference type="EC" id="2.3.2.27"/>
    </reaction>
</comment>
<feature type="region of interest" description="Disordered" evidence="5">
    <location>
        <begin position="1"/>
        <end position="177"/>
    </location>
</feature>
<dbReference type="Gene3D" id="3.30.40.10">
    <property type="entry name" value="Zinc/RING finger domain, C3HC4 (zinc finger)"/>
    <property type="match status" value="1"/>
</dbReference>
<dbReference type="SMART" id="SM00504">
    <property type="entry name" value="Ubox"/>
    <property type="match status" value="1"/>
</dbReference>
<dbReference type="EMBL" id="JBBNAE010000005">
    <property type="protein sequence ID" value="KAK9122655.1"/>
    <property type="molecule type" value="Genomic_DNA"/>
</dbReference>
<dbReference type="GO" id="GO:0061630">
    <property type="term" value="F:ubiquitin protein ligase activity"/>
    <property type="evidence" value="ECO:0007669"/>
    <property type="project" value="UniProtKB-EC"/>
</dbReference>
<reference evidence="7 8" key="1">
    <citation type="submission" date="2024-01" db="EMBL/GenBank/DDBJ databases">
        <title>Genome assemblies of Stephania.</title>
        <authorList>
            <person name="Yang L."/>
        </authorList>
    </citation>
    <scope>NUCLEOTIDE SEQUENCE [LARGE SCALE GENOMIC DNA]</scope>
    <source>
        <strain evidence="7">QJT</strain>
        <tissue evidence="7">Leaf</tissue>
    </source>
</reference>
<evidence type="ECO:0000259" key="6">
    <source>
        <dbReference type="PROSITE" id="PS51698"/>
    </source>
</evidence>
<comment type="caution">
    <text evidence="7">The sequence shown here is derived from an EMBL/GenBank/DDBJ whole genome shotgun (WGS) entry which is preliminary data.</text>
</comment>
<feature type="domain" description="U-box" evidence="6">
    <location>
        <begin position="632"/>
        <end position="707"/>
    </location>
</feature>
<dbReference type="InterPro" id="IPR055566">
    <property type="entry name" value="ARM_LIN"/>
</dbReference>
<dbReference type="SUPFAM" id="SSF48371">
    <property type="entry name" value="ARM repeat"/>
    <property type="match status" value="1"/>
</dbReference>
<dbReference type="SUPFAM" id="SSF57850">
    <property type="entry name" value="RING/U-box"/>
    <property type="match status" value="1"/>
</dbReference>
<dbReference type="InterPro" id="IPR013083">
    <property type="entry name" value="Znf_RING/FYVE/PHD"/>
</dbReference>
<dbReference type="InterPro" id="IPR045210">
    <property type="entry name" value="RING-Ubox_PUB"/>
</dbReference>
<evidence type="ECO:0000313" key="8">
    <source>
        <dbReference type="Proteomes" id="UP001417504"/>
    </source>
</evidence>
<feature type="compositionally biased region" description="Basic and acidic residues" evidence="5">
    <location>
        <begin position="119"/>
        <end position="132"/>
    </location>
</feature>
<feature type="region of interest" description="Disordered" evidence="5">
    <location>
        <begin position="413"/>
        <end position="439"/>
    </location>
</feature>
<dbReference type="PANTHER" id="PTHR35549">
    <property type="entry name" value="OS04G0584500 PROTEIN"/>
    <property type="match status" value="1"/>
</dbReference>
<evidence type="ECO:0000256" key="2">
    <source>
        <dbReference type="ARBA" id="ARBA00004906"/>
    </source>
</evidence>
<dbReference type="GO" id="GO:0016567">
    <property type="term" value="P:protein ubiquitination"/>
    <property type="evidence" value="ECO:0007669"/>
    <property type="project" value="InterPro"/>
</dbReference>
<evidence type="ECO:0000256" key="1">
    <source>
        <dbReference type="ARBA" id="ARBA00000900"/>
    </source>
</evidence>
<dbReference type="Pfam" id="PF23568">
    <property type="entry name" value="ARM_LIN"/>
    <property type="match status" value="1"/>
</dbReference>
<evidence type="ECO:0000256" key="3">
    <source>
        <dbReference type="ARBA" id="ARBA00012483"/>
    </source>
</evidence>
<gene>
    <name evidence="7" type="ORF">Sjap_012257</name>
</gene>
<dbReference type="AlphaFoldDB" id="A0AAP0IWU2"/>
<organism evidence="7 8">
    <name type="scientific">Stephania japonica</name>
    <dbReference type="NCBI Taxonomy" id="461633"/>
    <lineage>
        <taxon>Eukaryota</taxon>
        <taxon>Viridiplantae</taxon>
        <taxon>Streptophyta</taxon>
        <taxon>Embryophyta</taxon>
        <taxon>Tracheophyta</taxon>
        <taxon>Spermatophyta</taxon>
        <taxon>Magnoliopsida</taxon>
        <taxon>Ranunculales</taxon>
        <taxon>Menispermaceae</taxon>
        <taxon>Menispermoideae</taxon>
        <taxon>Cissampelideae</taxon>
        <taxon>Stephania</taxon>
    </lineage>
</organism>
<evidence type="ECO:0000313" key="7">
    <source>
        <dbReference type="EMBL" id="KAK9122655.1"/>
    </source>
</evidence>
<dbReference type="Pfam" id="PF23628">
    <property type="entry name" value="ARM_LIN_C"/>
    <property type="match status" value="2"/>
</dbReference>
<evidence type="ECO:0000256" key="5">
    <source>
        <dbReference type="SAM" id="MobiDB-lite"/>
    </source>
</evidence>
<evidence type="ECO:0000256" key="4">
    <source>
        <dbReference type="ARBA" id="ARBA00022679"/>
    </source>
</evidence>
<feature type="compositionally biased region" description="Basic residues" evidence="5">
    <location>
        <begin position="167"/>
        <end position="177"/>
    </location>
</feature>
<keyword evidence="8" id="KW-1185">Reference proteome</keyword>
<name>A0AAP0IWU2_9MAGN</name>